<sequence>MSTTIQRALEIGSKATPTLTLSYNNKQLTVGEKVDKDVASTPPRLALSVEAHQVLAVGVDIDAPFPSAALLSPILHWIQPSFAKVSGGNTLEAHASALVDWLQPTPPPFSGPHRYVIILFKQPESFDSKAWTTKFSPPVGVWPRTHWDIEGFVQEAGLGDAIAANWFNV</sequence>
<name>A0A9P4IVK0_9PEZI</name>
<dbReference type="GO" id="GO:0046578">
    <property type="term" value="P:regulation of Ras protein signal transduction"/>
    <property type="evidence" value="ECO:0007669"/>
    <property type="project" value="TreeGrafter"/>
</dbReference>
<dbReference type="OrthoDB" id="2506647at2759"/>
<comment type="caution">
    <text evidence="1">The sequence shown here is derived from an EMBL/GenBank/DDBJ whole genome shotgun (WGS) entry which is preliminary data.</text>
</comment>
<evidence type="ECO:0000313" key="1">
    <source>
        <dbReference type="EMBL" id="KAF2147664.1"/>
    </source>
</evidence>
<dbReference type="PANTHER" id="PTHR11362:SF78">
    <property type="entry name" value="PROTEASE INHIBITOR"/>
    <property type="match status" value="1"/>
</dbReference>
<dbReference type="CDD" id="cd00866">
    <property type="entry name" value="PEBP_euk"/>
    <property type="match status" value="1"/>
</dbReference>
<dbReference type="Pfam" id="PF01161">
    <property type="entry name" value="PBP"/>
    <property type="match status" value="1"/>
</dbReference>
<dbReference type="Gene3D" id="3.90.280.10">
    <property type="entry name" value="PEBP-like"/>
    <property type="match status" value="1"/>
</dbReference>
<dbReference type="PANTHER" id="PTHR11362">
    <property type="entry name" value="PHOSPHATIDYLETHANOLAMINE-BINDING PROTEIN"/>
    <property type="match status" value="1"/>
</dbReference>
<dbReference type="InterPro" id="IPR036610">
    <property type="entry name" value="PEBP-like_sf"/>
</dbReference>
<evidence type="ECO:0000313" key="2">
    <source>
        <dbReference type="Proteomes" id="UP000799439"/>
    </source>
</evidence>
<dbReference type="GO" id="GO:0030162">
    <property type="term" value="P:regulation of proteolysis"/>
    <property type="evidence" value="ECO:0007669"/>
    <property type="project" value="TreeGrafter"/>
</dbReference>
<gene>
    <name evidence="1" type="ORF">K461DRAFT_325112</name>
</gene>
<dbReference type="InterPro" id="IPR035810">
    <property type="entry name" value="PEBP_euk"/>
</dbReference>
<dbReference type="InterPro" id="IPR008914">
    <property type="entry name" value="PEBP"/>
</dbReference>
<dbReference type="SUPFAM" id="SSF49777">
    <property type="entry name" value="PEBP-like"/>
    <property type="match status" value="1"/>
</dbReference>
<protein>
    <submittedName>
        <fullName evidence="1">Protease inhibitor</fullName>
    </submittedName>
</protein>
<keyword evidence="2" id="KW-1185">Reference proteome</keyword>
<dbReference type="EMBL" id="ML996095">
    <property type="protein sequence ID" value="KAF2147664.1"/>
    <property type="molecule type" value="Genomic_DNA"/>
</dbReference>
<reference evidence="1" key="1">
    <citation type="journal article" date="2020" name="Stud. Mycol.">
        <title>101 Dothideomycetes genomes: a test case for predicting lifestyles and emergence of pathogens.</title>
        <authorList>
            <person name="Haridas S."/>
            <person name="Albert R."/>
            <person name="Binder M."/>
            <person name="Bloem J."/>
            <person name="Labutti K."/>
            <person name="Salamov A."/>
            <person name="Andreopoulos B."/>
            <person name="Baker S."/>
            <person name="Barry K."/>
            <person name="Bills G."/>
            <person name="Bluhm B."/>
            <person name="Cannon C."/>
            <person name="Castanera R."/>
            <person name="Culley D."/>
            <person name="Daum C."/>
            <person name="Ezra D."/>
            <person name="Gonzalez J."/>
            <person name="Henrissat B."/>
            <person name="Kuo A."/>
            <person name="Liang C."/>
            <person name="Lipzen A."/>
            <person name="Lutzoni F."/>
            <person name="Magnuson J."/>
            <person name="Mondo S."/>
            <person name="Nolan M."/>
            <person name="Ohm R."/>
            <person name="Pangilinan J."/>
            <person name="Park H.-J."/>
            <person name="Ramirez L."/>
            <person name="Alfaro M."/>
            <person name="Sun H."/>
            <person name="Tritt A."/>
            <person name="Yoshinaga Y."/>
            <person name="Zwiers L.-H."/>
            <person name="Turgeon B."/>
            <person name="Goodwin S."/>
            <person name="Spatafora J."/>
            <person name="Crous P."/>
            <person name="Grigoriev I."/>
        </authorList>
    </citation>
    <scope>NUCLEOTIDE SEQUENCE</scope>
    <source>
        <strain evidence="1">CBS 260.36</strain>
    </source>
</reference>
<dbReference type="Proteomes" id="UP000799439">
    <property type="component" value="Unassembled WGS sequence"/>
</dbReference>
<dbReference type="AlphaFoldDB" id="A0A9P4IVK0"/>
<accession>A0A9P4IVK0</accession>
<organism evidence="1 2">
    <name type="scientific">Myriangium duriaei CBS 260.36</name>
    <dbReference type="NCBI Taxonomy" id="1168546"/>
    <lineage>
        <taxon>Eukaryota</taxon>
        <taxon>Fungi</taxon>
        <taxon>Dikarya</taxon>
        <taxon>Ascomycota</taxon>
        <taxon>Pezizomycotina</taxon>
        <taxon>Dothideomycetes</taxon>
        <taxon>Dothideomycetidae</taxon>
        <taxon>Myriangiales</taxon>
        <taxon>Myriangiaceae</taxon>
        <taxon>Myriangium</taxon>
    </lineage>
</organism>
<proteinExistence type="predicted"/>
<dbReference type="GO" id="GO:0030414">
    <property type="term" value="F:peptidase inhibitor activity"/>
    <property type="evidence" value="ECO:0007669"/>
    <property type="project" value="TreeGrafter"/>
</dbReference>
<dbReference type="GO" id="GO:0005543">
    <property type="term" value="F:phospholipid binding"/>
    <property type="evidence" value="ECO:0007669"/>
    <property type="project" value="TreeGrafter"/>
</dbReference>